<evidence type="ECO:0000313" key="1">
    <source>
        <dbReference type="EMBL" id="MBX55208.1"/>
    </source>
</evidence>
<proteinExistence type="predicted"/>
<dbReference type="EMBL" id="GGEC01074724">
    <property type="protein sequence ID" value="MBX55208.1"/>
    <property type="molecule type" value="Transcribed_RNA"/>
</dbReference>
<reference evidence="1" key="1">
    <citation type="submission" date="2018-02" db="EMBL/GenBank/DDBJ databases">
        <title>Rhizophora mucronata_Transcriptome.</title>
        <authorList>
            <person name="Meera S.P."/>
            <person name="Sreeshan A."/>
            <person name="Augustine A."/>
        </authorList>
    </citation>
    <scope>NUCLEOTIDE SEQUENCE</scope>
    <source>
        <tissue evidence="1">Leaf</tissue>
    </source>
</reference>
<protein>
    <submittedName>
        <fullName evidence="1">Uncharacterized protein</fullName>
    </submittedName>
</protein>
<sequence length="45" mass="5068">MSSMELAKQKFHLSESSFFRGSMIVLDLPFLGTTHFCASVETRLS</sequence>
<name>A0A2P2PKE1_RHIMU</name>
<accession>A0A2P2PKE1</accession>
<dbReference type="AlphaFoldDB" id="A0A2P2PKE1"/>
<organism evidence="1">
    <name type="scientific">Rhizophora mucronata</name>
    <name type="common">Asiatic mangrove</name>
    <dbReference type="NCBI Taxonomy" id="61149"/>
    <lineage>
        <taxon>Eukaryota</taxon>
        <taxon>Viridiplantae</taxon>
        <taxon>Streptophyta</taxon>
        <taxon>Embryophyta</taxon>
        <taxon>Tracheophyta</taxon>
        <taxon>Spermatophyta</taxon>
        <taxon>Magnoliopsida</taxon>
        <taxon>eudicotyledons</taxon>
        <taxon>Gunneridae</taxon>
        <taxon>Pentapetalae</taxon>
        <taxon>rosids</taxon>
        <taxon>fabids</taxon>
        <taxon>Malpighiales</taxon>
        <taxon>Rhizophoraceae</taxon>
        <taxon>Rhizophora</taxon>
    </lineage>
</organism>